<proteinExistence type="predicted"/>
<comment type="caution">
    <text evidence="2">The sequence shown here is derived from an EMBL/GenBank/DDBJ whole genome shotgun (WGS) entry which is preliminary data.</text>
</comment>
<name>X1RJ48_9ZZZZ</name>
<dbReference type="InterPro" id="IPR000477">
    <property type="entry name" value="RT_dom"/>
</dbReference>
<dbReference type="AlphaFoldDB" id="X1RJ48"/>
<protein>
    <recommendedName>
        <fullName evidence="1">Reverse transcriptase domain-containing protein</fullName>
    </recommendedName>
</protein>
<organism evidence="2">
    <name type="scientific">marine sediment metagenome</name>
    <dbReference type="NCBI Taxonomy" id="412755"/>
    <lineage>
        <taxon>unclassified sequences</taxon>
        <taxon>metagenomes</taxon>
        <taxon>ecological metagenomes</taxon>
    </lineage>
</organism>
<gene>
    <name evidence="2" type="ORF">S12H4_12018</name>
</gene>
<dbReference type="PANTHER" id="PTHR34047:SF8">
    <property type="entry name" value="PROTEIN YKFC"/>
    <property type="match status" value="1"/>
</dbReference>
<evidence type="ECO:0000313" key="2">
    <source>
        <dbReference type="EMBL" id="GAI80782.1"/>
    </source>
</evidence>
<dbReference type="EMBL" id="BARW01005565">
    <property type="protein sequence ID" value="GAI80782.1"/>
    <property type="molecule type" value="Genomic_DNA"/>
</dbReference>
<dbReference type="InterPro" id="IPR043502">
    <property type="entry name" value="DNA/RNA_pol_sf"/>
</dbReference>
<feature type="non-terminal residue" evidence="2">
    <location>
        <position position="217"/>
    </location>
</feature>
<dbReference type="InterPro" id="IPR051083">
    <property type="entry name" value="GrpII_Intron_Splice-Mob/Def"/>
</dbReference>
<dbReference type="Pfam" id="PF00078">
    <property type="entry name" value="RVT_1"/>
    <property type="match status" value="1"/>
</dbReference>
<accession>X1RJ48</accession>
<sequence>PAKRVYIPKNEHEKRPLGLPALEDKIVQKGIARILEAIYEADFLDCSYGFRPARNCHQAINAVDKTIMTKPIGYVIEADIKGYFDNVSHKWMMEFLQVRIKDPSFLLLIRRFLKAGYFEAGRIVATERGTPQGGNLSPMLSNIFLHYVLDLWFEKKVKPQTRGICHLVRYADDFICMVQYAGDAEHIEQALRERFTKFDLELHPKKTRVISFGRYER</sequence>
<feature type="domain" description="Reverse transcriptase" evidence="1">
    <location>
        <begin position="1"/>
        <end position="217"/>
    </location>
</feature>
<dbReference type="SUPFAM" id="SSF56672">
    <property type="entry name" value="DNA/RNA polymerases"/>
    <property type="match status" value="1"/>
</dbReference>
<dbReference type="PROSITE" id="PS50878">
    <property type="entry name" value="RT_POL"/>
    <property type="match status" value="1"/>
</dbReference>
<feature type="non-terminal residue" evidence="2">
    <location>
        <position position="1"/>
    </location>
</feature>
<evidence type="ECO:0000259" key="1">
    <source>
        <dbReference type="PROSITE" id="PS50878"/>
    </source>
</evidence>
<dbReference type="CDD" id="cd01651">
    <property type="entry name" value="RT_G2_intron"/>
    <property type="match status" value="1"/>
</dbReference>
<reference evidence="2" key="1">
    <citation type="journal article" date="2014" name="Front. Microbiol.">
        <title>High frequency of phylogenetically diverse reductive dehalogenase-homologous genes in deep subseafloor sedimentary metagenomes.</title>
        <authorList>
            <person name="Kawai M."/>
            <person name="Futagami T."/>
            <person name="Toyoda A."/>
            <person name="Takaki Y."/>
            <person name="Nishi S."/>
            <person name="Hori S."/>
            <person name="Arai W."/>
            <person name="Tsubouchi T."/>
            <person name="Morono Y."/>
            <person name="Uchiyama I."/>
            <person name="Ito T."/>
            <person name="Fujiyama A."/>
            <person name="Inagaki F."/>
            <person name="Takami H."/>
        </authorList>
    </citation>
    <scope>NUCLEOTIDE SEQUENCE</scope>
    <source>
        <strain evidence="2">Expedition CK06-06</strain>
    </source>
</reference>
<dbReference type="PANTHER" id="PTHR34047">
    <property type="entry name" value="NUCLEAR INTRON MATURASE 1, MITOCHONDRIAL-RELATED"/>
    <property type="match status" value="1"/>
</dbReference>